<name>A9KCM7_COXBN</name>
<dbReference type="NCBIfam" id="NF041950">
    <property type="entry name" value="CBU_0585_fam"/>
    <property type="match status" value="1"/>
</dbReference>
<dbReference type="AlphaFoldDB" id="A9KCM7"/>
<reference evidence="1 2" key="1">
    <citation type="journal article" date="2009" name="Infect. Immun.">
        <title>Comparative genomics reveal extensive transposon-mediated genomic plasticity and diversity among potential effector proteins within the genus Coxiella.</title>
        <authorList>
            <person name="Beare P.A."/>
            <person name="Unsworth N."/>
            <person name="Andoh M."/>
            <person name="Voth D.E."/>
            <person name="Omsland A."/>
            <person name="Gilk S.D."/>
            <person name="Williams K.P."/>
            <person name="Sobral B.W."/>
            <person name="Kupko J.J.III."/>
            <person name="Porcella S.F."/>
            <person name="Samuel J.E."/>
            <person name="Heinzen R.A."/>
        </authorList>
    </citation>
    <scope>NUCLEOTIDE SEQUENCE [LARGE SCALE GENOMIC DNA]</scope>
    <source>
        <strain evidence="1 2">Dugway 5J108-111</strain>
    </source>
</reference>
<dbReference type="HOGENOM" id="CLU_2916953_0_0_6"/>
<dbReference type="KEGG" id="cbd:CBUD_1479"/>
<accession>A9KCM7</accession>
<gene>
    <name evidence="1" type="ordered locus">CBUD_1479</name>
</gene>
<protein>
    <submittedName>
        <fullName evidence="1">Uncharacterized protein</fullName>
    </submittedName>
</protein>
<sequence length="67" mass="8006">MFIKKKNAQKFPAAYISEIDKCLAEFDRTHAWSARQMAEIKKYQRIFQLRSQPSQPAKKPSIWDFEE</sequence>
<evidence type="ECO:0000313" key="2">
    <source>
        <dbReference type="Proteomes" id="UP000008555"/>
    </source>
</evidence>
<dbReference type="RefSeq" id="WP_005771061.1">
    <property type="nucleotide sequence ID" value="NC_009727.1"/>
</dbReference>
<dbReference type="InterPro" id="IPR049640">
    <property type="entry name" value="CBU_0585/lpg0581-like"/>
</dbReference>
<evidence type="ECO:0000313" key="1">
    <source>
        <dbReference type="EMBL" id="ABS77615.1"/>
    </source>
</evidence>
<proteinExistence type="predicted"/>
<dbReference type="EMBL" id="CP000733">
    <property type="protein sequence ID" value="ABS77615.1"/>
    <property type="molecule type" value="Genomic_DNA"/>
</dbReference>
<dbReference type="Proteomes" id="UP000008555">
    <property type="component" value="Chromosome"/>
</dbReference>
<organism evidence="1 2">
    <name type="scientific">Coxiella burnetii (strain Dugway 5J108-111)</name>
    <dbReference type="NCBI Taxonomy" id="434922"/>
    <lineage>
        <taxon>Bacteria</taxon>
        <taxon>Pseudomonadati</taxon>
        <taxon>Pseudomonadota</taxon>
        <taxon>Gammaproteobacteria</taxon>
        <taxon>Legionellales</taxon>
        <taxon>Coxiellaceae</taxon>
        <taxon>Coxiella</taxon>
    </lineage>
</organism>